<evidence type="ECO:0000256" key="1">
    <source>
        <dbReference type="ARBA" id="ARBA00005870"/>
    </source>
</evidence>
<dbReference type="InterPro" id="IPR020568">
    <property type="entry name" value="Ribosomal_Su5_D2-typ_SF"/>
</dbReference>
<evidence type="ECO:0000256" key="2">
    <source>
        <dbReference type="ARBA" id="ARBA00022741"/>
    </source>
</evidence>
<dbReference type="Pfam" id="PF03764">
    <property type="entry name" value="EFG_IV"/>
    <property type="match status" value="1"/>
</dbReference>
<dbReference type="GO" id="GO:0003746">
    <property type="term" value="F:translation elongation factor activity"/>
    <property type="evidence" value="ECO:0007669"/>
    <property type="project" value="UniProtKB-UniRule"/>
</dbReference>
<dbReference type="Proteomes" id="UP000183085">
    <property type="component" value="Unassembled WGS sequence"/>
</dbReference>
<dbReference type="InterPro" id="IPR000795">
    <property type="entry name" value="T_Tr_GTP-bd_dom"/>
</dbReference>
<dbReference type="InterPro" id="IPR009022">
    <property type="entry name" value="EFG_III"/>
</dbReference>
<dbReference type="InterPro" id="IPR035649">
    <property type="entry name" value="EFG_V"/>
</dbReference>
<dbReference type="PROSITE" id="PS51722">
    <property type="entry name" value="G_TR_2"/>
    <property type="match status" value="1"/>
</dbReference>
<dbReference type="NCBIfam" id="NF009379">
    <property type="entry name" value="PRK12740.1-3"/>
    <property type="match status" value="1"/>
</dbReference>
<dbReference type="Gene3D" id="3.30.70.240">
    <property type="match status" value="1"/>
</dbReference>
<dbReference type="FunFam" id="3.30.230.10:FF:000003">
    <property type="entry name" value="Elongation factor G"/>
    <property type="match status" value="1"/>
</dbReference>
<dbReference type="STRING" id="1817895.AUJ95_01020"/>
<dbReference type="InterPro" id="IPR005225">
    <property type="entry name" value="Small_GTP-bd"/>
</dbReference>
<dbReference type="CDD" id="cd04170">
    <property type="entry name" value="EF-G_bact"/>
    <property type="match status" value="1"/>
</dbReference>
<dbReference type="CDD" id="cd01434">
    <property type="entry name" value="EFG_mtEFG1_IV"/>
    <property type="match status" value="1"/>
</dbReference>
<dbReference type="CDD" id="cd16262">
    <property type="entry name" value="EFG_III"/>
    <property type="match status" value="1"/>
</dbReference>
<proteinExistence type="inferred from homology"/>
<dbReference type="NCBIfam" id="TIGR00484">
    <property type="entry name" value="EF-G"/>
    <property type="match status" value="1"/>
</dbReference>
<accession>A0A1J5EK63</accession>
<dbReference type="InterPro" id="IPR035647">
    <property type="entry name" value="EFG_III/V"/>
</dbReference>
<keyword evidence="6" id="KW-0648">Protein biosynthesis</keyword>
<dbReference type="SUPFAM" id="SSF52540">
    <property type="entry name" value="P-loop containing nucleoside triphosphate hydrolases"/>
    <property type="match status" value="1"/>
</dbReference>
<dbReference type="EMBL" id="MNYI01000026">
    <property type="protein sequence ID" value="OIP43128.1"/>
    <property type="molecule type" value="Genomic_DNA"/>
</dbReference>
<dbReference type="GO" id="GO:0003924">
    <property type="term" value="F:GTPase activity"/>
    <property type="evidence" value="ECO:0007669"/>
    <property type="project" value="InterPro"/>
</dbReference>
<dbReference type="Pfam" id="PF00009">
    <property type="entry name" value="GTP_EFTU"/>
    <property type="match status" value="1"/>
</dbReference>
<dbReference type="Gene3D" id="3.40.50.300">
    <property type="entry name" value="P-loop containing nucleotide triphosphate hydrolases"/>
    <property type="match status" value="1"/>
</dbReference>
<dbReference type="Pfam" id="PF22042">
    <property type="entry name" value="EF-G_D2"/>
    <property type="match status" value="1"/>
</dbReference>
<name>A0A1J5EK63_9BACT</name>
<dbReference type="FunFam" id="3.30.70.240:FF:000001">
    <property type="entry name" value="Elongation factor G"/>
    <property type="match status" value="1"/>
</dbReference>
<organism evidence="6 7">
    <name type="scientific">Candidatus Desantisbacteria bacterium CG2_30_40_21</name>
    <dbReference type="NCBI Taxonomy" id="1817895"/>
    <lineage>
        <taxon>Bacteria</taxon>
        <taxon>Candidatus Desantisiibacteriota</taxon>
    </lineage>
</organism>
<dbReference type="AlphaFoldDB" id="A0A1J5EK63"/>
<dbReference type="InterPro" id="IPR041095">
    <property type="entry name" value="EFG_II"/>
</dbReference>
<dbReference type="InterPro" id="IPR014721">
    <property type="entry name" value="Ribsml_uS5_D2-typ_fold_subgr"/>
</dbReference>
<dbReference type="NCBIfam" id="TIGR00231">
    <property type="entry name" value="small_GTP"/>
    <property type="match status" value="1"/>
</dbReference>
<gene>
    <name evidence="6" type="ORF">AUJ95_01020</name>
</gene>
<dbReference type="NCBIfam" id="NF009381">
    <property type="entry name" value="PRK12740.1-5"/>
    <property type="match status" value="1"/>
</dbReference>
<dbReference type="SMART" id="SM00889">
    <property type="entry name" value="EFG_IV"/>
    <property type="match status" value="1"/>
</dbReference>
<evidence type="ECO:0000313" key="6">
    <source>
        <dbReference type="EMBL" id="OIP43128.1"/>
    </source>
</evidence>
<dbReference type="Gene3D" id="3.30.70.870">
    <property type="entry name" value="Elongation Factor G (Translational Gtpase), domain 3"/>
    <property type="match status" value="1"/>
</dbReference>
<dbReference type="InterPro" id="IPR009000">
    <property type="entry name" value="Transl_B-barrel_sf"/>
</dbReference>
<comment type="caution">
    <text evidence="6">The sequence shown here is derived from an EMBL/GenBank/DDBJ whole genome shotgun (WGS) entry which is preliminary data.</text>
</comment>
<dbReference type="InterPro" id="IPR047872">
    <property type="entry name" value="EFG_IV"/>
</dbReference>
<dbReference type="Gene3D" id="2.40.30.10">
    <property type="entry name" value="Translation factors"/>
    <property type="match status" value="1"/>
</dbReference>
<keyword evidence="3" id="KW-0342">GTP-binding</keyword>
<dbReference type="Pfam" id="PF14492">
    <property type="entry name" value="EFG_III"/>
    <property type="match status" value="1"/>
</dbReference>
<dbReference type="SUPFAM" id="SSF54211">
    <property type="entry name" value="Ribosomal protein S5 domain 2-like"/>
    <property type="match status" value="1"/>
</dbReference>
<dbReference type="CDD" id="cd04088">
    <property type="entry name" value="EFG_mtEFG_II"/>
    <property type="match status" value="1"/>
</dbReference>
<dbReference type="InterPro" id="IPR053905">
    <property type="entry name" value="EF-G-like_DII"/>
</dbReference>
<dbReference type="PANTHER" id="PTHR43261">
    <property type="entry name" value="TRANSLATION ELONGATION FACTOR G-RELATED"/>
    <property type="match status" value="1"/>
</dbReference>
<keyword evidence="2" id="KW-0547">Nucleotide-binding</keyword>
<feature type="domain" description="Tr-type G" evidence="5">
    <location>
        <begin position="5"/>
        <end position="277"/>
    </location>
</feature>
<dbReference type="SUPFAM" id="SSF50447">
    <property type="entry name" value="Translation proteins"/>
    <property type="match status" value="1"/>
</dbReference>
<dbReference type="SUPFAM" id="SSF54980">
    <property type="entry name" value="EF-G C-terminal domain-like"/>
    <property type="match status" value="2"/>
</dbReference>
<dbReference type="InterPro" id="IPR027417">
    <property type="entry name" value="P-loop_NTPase"/>
</dbReference>
<comment type="similarity">
    <text evidence="1">Belongs to the TRAFAC class translation factor GTPase superfamily. Classic translation factor GTPase family. EF-G/EF-2 subfamily.</text>
</comment>
<dbReference type="GO" id="GO:0032790">
    <property type="term" value="P:ribosome disassembly"/>
    <property type="evidence" value="ECO:0007669"/>
    <property type="project" value="TreeGrafter"/>
</dbReference>
<dbReference type="GO" id="GO:0005525">
    <property type="term" value="F:GTP binding"/>
    <property type="evidence" value="ECO:0007669"/>
    <property type="project" value="UniProtKB-UniRule"/>
</dbReference>
<dbReference type="InterPro" id="IPR000640">
    <property type="entry name" value="EFG_V-like"/>
</dbReference>
<dbReference type="SMART" id="SM00838">
    <property type="entry name" value="EFG_C"/>
    <property type="match status" value="1"/>
</dbReference>
<dbReference type="Gene3D" id="3.30.230.10">
    <property type="match status" value="1"/>
</dbReference>
<sequence>MYQPNEIRNVAIISHGGAGKTTLTEAMLFNAKAVDRLGRVDNGTTAMDYEPDEIKRKMSVNVSLGYGEWKKIKVNMLDTPGYADFVGEVKKSLRIVEGCVVVIDATSGVEIGTEMVWQFADERYLSRCIFINKMEKEHADFYKAIDSFSILESSANIVLFQLPIGVGDKFSGIVDLIKMKAYEYKDGKAQERPMPPDISDKIEKYREKLIDAAAESDDALTEKYLETMELSEQEIVSGLNIGIKNGTIVPVLCGCACNNIGVDKVLDLIAESFPSPADVGKVCGVDTEMTRNVSVDDPFCGLVFKIISDPHIGELIFFRAYSGSITNGMDILNASTEHKERIGHLCLLTGKRKNDVEKICSGDIGAIVKLKGAKIGDSLCASSSPIILAAIDFPQACISLAVRPKTKADQEKMGLGFHKISEEDTTFTMHIDHELAQTIISGMGETHLDVVVERLIRRFGTGVETYKPGIPYRETIKKHGQGNYKHKKQSGGRGQYGEAFLKIDPLTTGERFEFVNETFGGSIPAKYIPPVEKGVRDTMDKGILAGCRIINVKVTLYDGSFHDVDSSDLAFQIAGTFAFKKAFEDANPVLLEPIVEVECLAPVATMGEVIGDLNVRRGRILSMEPQGKNEIVKANVPQAEMYKYATALRSITRGRGSFKMNFSHYEEVPHLIAEKIIAEAKVEKEENH</sequence>
<evidence type="ECO:0000256" key="4">
    <source>
        <dbReference type="NCBIfam" id="TIGR00484"/>
    </source>
</evidence>
<protein>
    <recommendedName>
        <fullName evidence="4">Elongation factor G</fullName>
    </recommendedName>
</protein>
<reference evidence="6 7" key="1">
    <citation type="journal article" date="2016" name="Environ. Microbiol.">
        <title>Genomic resolution of a cold subsurface aquifer community provides metabolic insights for novel microbes adapted to high CO concentrations.</title>
        <authorList>
            <person name="Probst A.J."/>
            <person name="Castelle C.J."/>
            <person name="Singh A."/>
            <person name="Brown C.T."/>
            <person name="Anantharaman K."/>
            <person name="Sharon I."/>
            <person name="Hug L.A."/>
            <person name="Burstein D."/>
            <person name="Emerson J.B."/>
            <person name="Thomas B.C."/>
            <person name="Banfield J.F."/>
        </authorList>
    </citation>
    <scope>NUCLEOTIDE SEQUENCE [LARGE SCALE GENOMIC DNA]</scope>
    <source>
        <strain evidence="6">CG2_30_40_21</strain>
    </source>
</reference>
<evidence type="ECO:0000256" key="3">
    <source>
        <dbReference type="ARBA" id="ARBA00023134"/>
    </source>
</evidence>
<evidence type="ECO:0000313" key="7">
    <source>
        <dbReference type="Proteomes" id="UP000183085"/>
    </source>
</evidence>
<evidence type="ECO:0000259" key="5">
    <source>
        <dbReference type="PROSITE" id="PS51722"/>
    </source>
</evidence>
<dbReference type="NCBIfam" id="NF009891">
    <property type="entry name" value="PRK13351.1-1"/>
    <property type="match status" value="1"/>
</dbReference>
<dbReference type="CDD" id="cd03713">
    <property type="entry name" value="EFG_mtEFG_C"/>
    <property type="match status" value="1"/>
</dbReference>
<keyword evidence="6" id="KW-0251">Elongation factor</keyword>
<dbReference type="PANTHER" id="PTHR43261:SF6">
    <property type="entry name" value="ELONGATION FACTOR G-LIKE PROTEIN"/>
    <property type="match status" value="1"/>
</dbReference>
<dbReference type="InterPro" id="IPR004540">
    <property type="entry name" value="Transl_elong_EFG/EF2"/>
</dbReference>
<dbReference type="InterPro" id="IPR005517">
    <property type="entry name" value="Transl_elong_EFG/EF2_IV"/>
</dbReference>
<dbReference type="Pfam" id="PF00679">
    <property type="entry name" value="EFG_C"/>
    <property type="match status" value="1"/>
</dbReference>